<comment type="caution">
    <text evidence="1">The sequence shown here is derived from an EMBL/GenBank/DDBJ whole genome shotgun (WGS) entry which is preliminary data.</text>
</comment>
<dbReference type="Gene3D" id="1.20.1280.50">
    <property type="match status" value="1"/>
</dbReference>
<evidence type="ECO:0000313" key="2">
    <source>
        <dbReference type="Proteomes" id="UP000807342"/>
    </source>
</evidence>
<proteinExistence type="predicted"/>
<organism evidence="1 2">
    <name type="scientific">Macrolepiota fuliginosa MF-IS2</name>
    <dbReference type="NCBI Taxonomy" id="1400762"/>
    <lineage>
        <taxon>Eukaryota</taxon>
        <taxon>Fungi</taxon>
        <taxon>Dikarya</taxon>
        <taxon>Basidiomycota</taxon>
        <taxon>Agaricomycotina</taxon>
        <taxon>Agaricomycetes</taxon>
        <taxon>Agaricomycetidae</taxon>
        <taxon>Agaricales</taxon>
        <taxon>Agaricineae</taxon>
        <taxon>Agaricaceae</taxon>
        <taxon>Macrolepiota</taxon>
    </lineage>
</organism>
<accession>A0A9P5X8A7</accession>
<keyword evidence="2" id="KW-1185">Reference proteome</keyword>
<protein>
    <recommendedName>
        <fullName evidence="3">F-box domain-containing protein</fullName>
    </recommendedName>
</protein>
<evidence type="ECO:0008006" key="3">
    <source>
        <dbReference type="Google" id="ProtNLM"/>
    </source>
</evidence>
<dbReference type="OrthoDB" id="3365698at2759"/>
<sequence length="122" mass="13828">MLLFRTNNSPTDNESALARNALAKSLGSINLIDNEISHFQDRLETLSLEQQQLYASLETYRGSLAPVRRLFPEILQEVFYHCLPTAHNAVMSATEAPLLLGRVCSQWRRVAYSTPKLWASIH</sequence>
<gene>
    <name evidence="1" type="ORF">P691DRAFT_676615</name>
</gene>
<name>A0A9P5X8A7_9AGAR</name>
<evidence type="ECO:0000313" key="1">
    <source>
        <dbReference type="EMBL" id="KAF9444965.1"/>
    </source>
</evidence>
<feature type="non-terminal residue" evidence="1">
    <location>
        <position position="122"/>
    </location>
</feature>
<dbReference type="EMBL" id="MU151335">
    <property type="protein sequence ID" value="KAF9444965.1"/>
    <property type="molecule type" value="Genomic_DNA"/>
</dbReference>
<reference evidence="1" key="1">
    <citation type="submission" date="2020-11" db="EMBL/GenBank/DDBJ databases">
        <authorList>
            <consortium name="DOE Joint Genome Institute"/>
            <person name="Ahrendt S."/>
            <person name="Riley R."/>
            <person name="Andreopoulos W."/>
            <person name="Labutti K."/>
            <person name="Pangilinan J."/>
            <person name="Ruiz-Duenas F.J."/>
            <person name="Barrasa J.M."/>
            <person name="Sanchez-Garcia M."/>
            <person name="Camarero S."/>
            <person name="Miyauchi S."/>
            <person name="Serrano A."/>
            <person name="Linde D."/>
            <person name="Babiker R."/>
            <person name="Drula E."/>
            <person name="Ayuso-Fernandez I."/>
            <person name="Pacheco R."/>
            <person name="Padilla G."/>
            <person name="Ferreira P."/>
            <person name="Barriuso J."/>
            <person name="Kellner H."/>
            <person name="Castanera R."/>
            <person name="Alfaro M."/>
            <person name="Ramirez L."/>
            <person name="Pisabarro A.G."/>
            <person name="Kuo A."/>
            <person name="Tritt A."/>
            <person name="Lipzen A."/>
            <person name="He G."/>
            <person name="Yan M."/>
            <person name="Ng V."/>
            <person name="Cullen D."/>
            <person name="Martin F."/>
            <person name="Rosso M.-N."/>
            <person name="Henrissat B."/>
            <person name="Hibbett D."/>
            <person name="Martinez A.T."/>
            <person name="Grigoriev I.V."/>
        </authorList>
    </citation>
    <scope>NUCLEOTIDE SEQUENCE</scope>
    <source>
        <strain evidence="1">MF-IS2</strain>
    </source>
</reference>
<dbReference type="AlphaFoldDB" id="A0A9P5X8A7"/>
<dbReference type="Proteomes" id="UP000807342">
    <property type="component" value="Unassembled WGS sequence"/>
</dbReference>